<dbReference type="GO" id="GO:0005783">
    <property type="term" value="C:endoplasmic reticulum"/>
    <property type="evidence" value="ECO:0007669"/>
    <property type="project" value="UniProtKB-SubCell"/>
</dbReference>
<name>A0A1V8SFD8_9PEZI</name>
<protein>
    <recommendedName>
        <fullName evidence="6">Sec39 domain-containing protein</fullName>
    </recommendedName>
</protein>
<evidence type="ECO:0000259" key="6">
    <source>
        <dbReference type="Pfam" id="PF08314"/>
    </source>
</evidence>
<keyword evidence="2" id="KW-0813">Transport</keyword>
<evidence type="ECO:0000256" key="1">
    <source>
        <dbReference type="ARBA" id="ARBA00004240"/>
    </source>
</evidence>
<dbReference type="Proteomes" id="UP000192596">
    <property type="component" value="Unassembled WGS sequence"/>
</dbReference>
<dbReference type="STRING" id="1507870.A0A1V8SFD8"/>
<gene>
    <name evidence="7" type="ORF">B0A48_16705</name>
</gene>
<proteinExistence type="predicted"/>
<feature type="domain" description="Sec39" evidence="6">
    <location>
        <begin position="10"/>
        <end position="815"/>
    </location>
</feature>
<accession>A0A1V8SFD8</accession>
<dbReference type="AlphaFoldDB" id="A0A1V8SFD8"/>
<dbReference type="EMBL" id="NAJO01000053">
    <property type="protein sequence ID" value="OQN97551.1"/>
    <property type="molecule type" value="Genomic_DNA"/>
</dbReference>
<comment type="caution">
    <text evidence="7">The sequence shown here is derived from an EMBL/GenBank/DDBJ whole genome shotgun (WGS) entry which is preliminary data.</text>
</comment>
<evidence type="ECO:0000313" key="7">
    <source>
        <dbReference type="EMBL" id="OQN97551.1"/>
    </source>
</evidence>
<organism evidence="7 8">
    <name type="scientific">Cryoendolithus antarcticus</name>
    <dbReference type="NCBI Taxonomy" id="1507870"/>
    <lineage>
        <taxon>Eukaryota</taxon>
        <taxon>Fungi</taxon>
        <taxon>Dikarya</taxon>
        <taxon>Ascomycota</taxon>
        <taxon>Pezizomycotina</taxon>
        <taxon>Dothideomycetes</taxon>
        <taxon>Dothideomycetidae</taxon>
        <taxon>Cladosporiales</taxon>
        <taxon>Cladosporiaceae</taxon>
        <taxon>Cryoendolithus</taxon>
    </lineage>
</organism>
<evidence type="ECO:0000256" key="5">
    <source>
        <dbReference type="SAM" id="MobiDB-lite"/>
    </source>
</evidence>
<reference evidence="8" key="1">
    <citation type="submission" date="2017-03" db="EMBL/GenBank/DDBJ databases">
        <title>Genomes of endolithic fungi from Antarctica.</title>
        <authorList>
            <person name="Coleine C."/>
            <person name="Masonjones S."/>
            <person name="Stajich J.E."/>
        </authorList>
    </citation>
    <scope>NUCLEOTIDE SEQUENCE [LARGE SCALE GENOMIC DNA]</scope>
    <source>
        <strain evidence="8">CCFEE 5527</strain>
    </source>
</reference>
<evidence type="ECO:0000256" key="2">
    <source>
        <dbReference type="ARBA" id="ARBA00022448"/>
    </source>
</evidence>
<comment type="subcellular location">
    <subcellularLocation>
        <location evidence="1">Endoplasmic reticulum</location>
    </subcellularLocation>
</comment>
<keyword evidence="3" id="KW-0256">Endoplasmic reticulum</keyword>
<keyword evidence="4" id="KW-0653">Protein transport</keyword>
<dbReference type="GO" id="GO:0006890">
    <property type="term" value="P:retrograde vesicle-mediated transport, Golgi to endoplasmic reticulum"/>
    <property type="evidence" value="ECO:0007669"/>
    <property type="project" value="InterPro"/>
</dbReference>
<sequence>MITLSAPQCLLLTVHFASESNIRALHSFTPTRSDALDPELILRVLLTYLPESLPPHEYTSYVSEVASRLYLDVEREDVEVDVKHVEGLDEKEAEKRVKKVRKELRELRPPKFPPHAPEDILTRFLCHRAEAIDRETGLLPLVKDLVEPFLDRNAYLRTWYVAVVLPLLRLNWEYYPEKRSDTTIEQFEESDGKEGVDMLMERSTQANVEKAAGPDGTAGESAVGRDMKGLVGPWMYGHNERKRRKLTGKVVAEPKTPDHEPAEDEGLANGLRKIKLNGISDDDMTGHDWEYAYRWMVHQATTNFPLVTHLIEDWDGPSDVDFGGLESRSRPYLDDDIQRKLELQYAQAAFASCYAVTSPSEATVRGAHGVLARLAELLDFIPPPDLATSVDSLPRIEEHTTKLDESHTSQHLEPDHLFTAEHPLTTPRLETYMLLQMIVYTAYQLLGLGSPMSLVGVAKLQFYGTADSQMTVLKRILQTCTKNGKGDEAQWTSDRAKIIWLWNWGIATDDTAATTGAGVLGNIEKAAFEEEILKVYLDTSCYAMITKLYLQDQPMLSAAQTEQAILAKALEAYDAASNGNRSRGGMRKASEIMSTFRPNFPSSTRFRQVSALLAATHSLSFYSLTLQHGVPFQPVSIRVSQDPIGLLSKVLEQNSGSYTKLDDLIAIGQNLIAAGLVNSTTDEDATSATSPGQDLTKQNQDADRRITLMAVESALREDDFETAYSYVVNRLTPSSLTPKESEDDTSWRAAFLAGRFRPTSSTPPSLRRLEQRTELLSLALLLAPKSALTDILSAWRRCEEEMTSLAKSQAREEAEFDDHADKKQVLPGHFVVNATQPDLVLGQKRRELGRLASGSGGGKGEEAPVSMFDLTRSAAAALGRGVGGTLGGVGTLAGPRKSTEMSRSGVEGNEEGDGVGAMGERVRRRDMVANAVSGGLASGLGWVLGATPAQGQGQER</sequence>
<dbReference type="GO" id="GO:0015031">
    <property type="term" value="P:protein transport"/>
    <property type="evidence" value="ECO:0007669"/>
    <property type="project" value="UniProtKB-KW"/>
</dbReference>
<feature type="region of interest" description="Disordered" evidence="5">
    <location>
        <begin position="889"/>
        <end position="921"/>
    </location>
</feature>
<keyword evidence="8" id="KW-1185">Reference proteome</keyword>
<dbReference type="InterPro" id="IPR013244">
    <property type="entry name" value="Sec39_domain"/>
</dbReference>
<evidence type="ECO:0000256" key="4">
    <source>
        <dbReference type="ARBA" id="ARBA00022927"/>
    </source>
</evidence>
<dbReference type="OrthoDB" id="3434013at2759"/>
<feature type="region of interest" description="Disordered" evidence="5">
    <location>
        <begin position="682"/>
        <end position="701"/>
    </location>
</feature>
<evidence type="ECO:0000256" key="3">
    <source>
        <dbReference type="ARBA" id="ARBA00022824"/>
    </source>
</evidence>
<dbReference type="Pfam" id="PF08314">
    <property type="entry name" value="Sec39"/>
    <property type="match status" value="1"/>
</dbReference>
<dbReference type="PANTHER" id="PTHR40787:SF3">
    <property type="entry name" value="PROTEIN TRANSPORT PROTEIN SEC39"/>
    <property type="match status" value="1"/>
</dbReference>
<dbReference type="InParanoid" id="A0A1V8SFD8"/>
<evidence type="ECO:0000313" key="8">
    <source>
        <dbReference type="Proteomes" id="UP000192596"/>
    </source>
</evidence>
<dbReference type="PANTHER" id="PTHR40787">
    <property type="entry name" value="SECRETED PROTEIN"/>
    <property type="match status" value="1"/>
</dbReference>